<dbReference type="InterPro" id="IPR015424">
    <property type="entry name" value="PyrdxlP-dep_Trfase"/>
</dbReference>
<dbReference type="GO" id="GO:0006520">
    <property type="term" value="P:amino acid metabolic process"/>
    <property type="evidence" value="ECO:0007669"/>
    <property type="project" value="InterPro"/>
</dbReference>
<keyword evidence="5" id="KW-0663">Pyridoxal phosphate</keyword>
<dbReference type="InterPro" id="IPR004839">
    <property type="entry name" value="Aminotransferase_I/II_large"/>
</dbReference>
<dbReference type="EC" id="2.6.1.-" evidence="7"/>
<reference evidence="9 10" key="1">
    <citation type="submission" date="2023-06" db="EMBL/GenBank/DDBJ databases">
        <title>Parasedimentitalea psychrophila sp. nov., a psychrophilic bacterium isolated from deep-sea sediment.</title>
        <authorList>
            <person name="Li A."/>
        </authorList>
    </citation>
    <scope>NUCLEOTIDE SEQUENCE [LARGE SCALE GENOMIC DNA]</scope>
    <source>
        <strain evidence="9 10">QS115</strain>
    </source>
</reference>
<keyword evidence="3 7" id="KW-0032">Aminotransferase</keyword>
<evidence type="ECO:0000313" key="10">
    <source>
        <dbReference type="Proteomes" id="UP001238334"/>
    </source>
</evidence>
<dbReference type="RefSeq" id="WP_270917071.1">
    <property type="nucleotide sequence ID" value="NZ_CP127247.1"/>
</dbReference>
<evidence type="ECO:0000259" key="8">
    <source>
        <dbReference type="Pfam" id="PF00155"/>
    </source>
</evidence>
<gene>
    <name evidence="9" type="ORF">QPJ95_15755</name>
</gene>
<comment type="similarity">
    <text evidence="2 7">Belongs to the class-I pyridoxal-phosphate-dependent aminotransferase family.</text>
</comment>
<proteinExistence type="inferred from homology"/>
<dbReference type="PROSITE" id="PS00105">
    <property type="entry name" value="AA_TRANSFER_CLASS_1"/>
    <property type="match status" value="1"/>
</dbReference>
<dbReference type="InterPro" id="IPR050596">
    <property type="entry name" value="AspAT/PAT-like"/>
</dbReference>
<dbReference type="SUPFAM" id="SSF53383">
    <property type="entry name" value="PLP-dependent transferases"/>
    <property type="match status" value="1"/>
</dbReference>
<evidence type="ECO:0000256" key="2">
    <source>
        <dbReference type="ARBA" id="ARBA00007441"/>
    </source>
</evidence>
<keyword evidence="4 7" id="KW-0808">Transferase</keyword>
<protein>
    <recommendedName>
        <fullName evidence="7">Aminotransferase</fullName>
        <ecNumber evidence="7">2.6.1.-</ecNumber>
    </recommendedName>
</protein>
<dbReference type="Pfam" id="PF00155">
    <property type="entry name" value="Aminotran_1_2"/>
    <property type="match status" value="1"/>
</dbReference>
<dbReference type="Gene3D" id="3.40.640.10">
    <property type="entry name" value="Type I PLP-dependent aspartate aminotransferase-like (Major domain)"/>
    <property type="match status" value="1"/>
</dbReference>
<dbReference type="EMBL" id="CP127247">
    <property type="protein sequence ID" value="WIY24067.1"/>
    <property type="molecule type" value="Genomic_DNA"/>
</dbReference>
<evidence type="ECO:0000256" key="7">
    <source>
        <dbReference type="RuleBase" id="RU000481"/>
    </source>
</evidence>
<dbReference type="GO" id="GO:0030170">
    <property type="term" value="F:pyridoxal phosphate binding"/>
    <property type="evidence" value="ECO:0007669"/>
    <property type="project" value="InterPro"/>
</dbReference>
<dbReference type="InterPro" id="IPR015421">
    <property type="entry name" value="PyrdxlP-dep_Trfase_major"/>
</dbReference>
<evidence type="ECO:0000256" key="5">
    <source>
        <dbReference type="ARBA" id="ARBA00022898"/>
    </source>
</evidence>
<keyword evidence="10" id="KW-1185">Reference proteome</keyword>
<name>A0A9Y2KYG3_9RHOB</name>
<dbReference type="Proteomes" id="UP001238334">
    <property type="component" value="Chromosome"/>
</dbReference>
<comment type="catalytic activity">
    <reaction evidence="6">
        <text>L-aspartate + 2-oxoglutarate = oxaloacetate + L-glutamate</text>
        <dbReference type="Rhea" id="RHEA:21824"/>
        <dbReference type="ChEBI" id="CHEBI:16452"/>
        <dbReference type="ChEBI" id="CHEBI:16810"/>
        <dbReference type="ChEBI" id="CHEBI:29985"/>
        <dbReference type="ChEBI" id="CHEBI:29991"/>
        <dbReference type="EC" id="2.6.1.1"/>
    </reaction>
</comment>
<dbReference type="InterPro" id="IPR004838">
    <property type="entry name" value="NHTrfase_class1_PyrdxlP-BS"/>
</dbReference>
<dbReference type="KEGG" id="ppso:QPJ95_15755"/>
<evidence type="ECO:0000256" key="3">
    <source>
        <dbReference type="ARBA" id="ARBA00022576"/>
    </source>
</evidence>
<evidence type="ECO:0000256" key="1">
    <source>
        <dbReference type="ARBA" id="ARBA00001933"/>
    </source>
</evidence>
<organism evidence="9 10">
    <name type="scientific">Parasedimentitalea psychrophila</name>
    <dbReference type="NCBI Taxonomy" id="2997337"/>
    <lineage>
        <taxon>Bacteria</taxon>
        <taxon>Pseudomonadati</taxon>
        <taxon>Pseudomonadota</taxon>
        <taxon>Alphaproteobacteria</taxon>
        <taxon>Rhodobacterales</taxon>
        <taxon>Paracoccaceae</taxon>
        <taxon>Parasedimentitalea</taxon>
    </lineage>
</organism>
<evidence type="ECO:0000256" key="6">
    <source>
        <dbReference type="ARBA" id="ARBA00049185"/>
    </source>
</evidence>
<accession>A0A9Y2KYG3</accession>
<dbReference type="PANTHER" id="PTHR46383">
    <property type="entry name" value="ASPARTATE AMINOTRANSFERASE"/>
    <property type="match status" value="1"/>
</dbReference>
<evidence type="ECO:0000313" key="9">
    <source>
        <dbReference type="EMBL" id="WIY24067.1"/>
    </source>
</evidence>
<sequence length="350" mass="37419">MTPPDTLIDLSIGVVHPDVDFWPSCDGKMSNPVAYPDRYGDPELRARLSAGLDGMPPVAVTAGASMALVSTFAVLQASGPILIPRPGFPGYHRAVKHLKIAHKTYDMSLQEPAEVSIRTAIKQAVKGGAIVIANPGNPLGTLIPDGTVSELCAAALTAGIQPILDETYRGLVFDTDAIKGGARVVPGAVQVFSLSKGRGLAGARLGYLTAPQNLLQQIVEVHQDLTLGASQVSQSAVPGTGPLQVSTLQTSQRRFLRRARDRGRSFLSGSRLKISNPIATPAFWVEFPDCPLDSRDLAARLRDQHGILVEPGDKFGIYNRTAIRICFALPEDKARWAFTCLAQLNQSLSP</sequence>
<dbReference type="PANTHER" id="PTHR46383:SF1">
    <property type="entry name" value="ASPARTATE AMINOTRANSFERASE"/>
    <property type="match status" value="1"/>
</dbReference>
<dbReference type="AlphaFoldDB" id="A0A9Y2KYG3"/>
<dbReference type="GO" id="GO:0004069">
    <property type="term" value="F:L-aspartate:2-oxoglutarate aminotransferase activity"/>
    <property type="evidence" value="ECO:0007669"/>
    <property type="project" value="UniProtKB-EC"/>
</dbReference>
<evidence type="ECO:0000256" key="4">
    <source>
        <dbReference type="ARBA" id="ARBA00022679"/>
    </source>
</evidence>
<comment type="cofactor">
    <cofactor evidence="1 7">
        <name>pyridoxal 5'-phosphate</name>
        <dbReference type="ChEBI" id="CHEBI:597326"/>
    </cofactor>
</comment>
<feature type="domain" description="Aminotransferase class I/classII large" evidence="8">
    <location>
        <begin position="34"/>
        <end position="332"/>
    </location>
</feature>
<dbReference type="CDD" id="cd00609">
    <property type="entry name" value="AAT_like"/>
    <property type="match status" value="1"/>
</dbReference>